<dbReference type="AlphaFoldDB" id="A0A4U1CKE1"/>
<dbReference type="SMART" id="SM00342">
    <property type="entry name" value="HTH_ARAC"/>
    <property type="match status" value="1"/>
</dbReference>
<keyword evidence="1" id="KW-0805">Transcription regulation</keyword>
<organism evidence="5 6">
    <name type="scientific">Pedobacter frigoris</name>
    <dbReference type="NCBI Taxonomy" id="2571272"/>
    <lineage>
        <taxon>Bacteria</taxon>
        <taxon>Pseudomonadati</taxon>
        <taxon>Bacteroidota</taxon>
        <taxon>Sphingobacteriia</taxon>
        <taxon>Sphingobacteriales</taxon>
        <taxon>Sphingobacteriaceae</taxon>
        <taxon>Pedobacter</taxon>
    </lineage>
</organism>
<dbReference type="Pfam" id="PF20240">
    <property type="entry name" value="DUF6597"/>
    <property type="match status" value="1"/>
</dbReference>
<dbReference type="EMBL" id="SWBQ01000002">
    <property type="protein sequence ID" value="TKC07459.1"/>
    <property type="molecule type" value="Genomic_DNA"/>
</dbReference>
<dbReference type="Gene3D" id="1.10.10.60">
    <property type="entry name" value="Homeodomain-like"/>
    <property type="match status" value="1"/>
</dbReference>
<accession>A0A4U1CKE1</accession>
<keyword evidence="3" id="KW-0804">Transcription</keyword>
<dbReference type="Proteomes" id="UP000307244">
    <property type="component" value="Unassembled WGS sequence"/>
</dbReference>
<dbReference type="Pfam" id="PF12833">
    <property type="entry name" value="HTH_18"/>
    <property type="match status" value="1"/>
</dbReference>
<dbReference type="InterPro" id="IPR046532">
    <property type="entry name" value="DUF6597"/>
</dbReference>
<keyword evidence="6" id="KW-1185">Reference proteome</keyword>
<dbReference type="PROSITE" id="PS01124">
    <property type="entry name" value="HTH_ARAC_FAMILY_2"/>
    <property type="match status" value="1"/>
</dbReference>
<reference evidence="5 6" key="1">
    <citation type="submission" date="2019-04" db="EMBL/GenBank/DDBJ databases">
        <title>Pedobacter sp. RP-3-15 sp. nov., isolated from Arctic soil.</title>
        <authorList>
            <person name="Dahal R.H."/>
            <person name="Kim D.-U."/>
        </authorList>
    </citation>
    <scope>NUCLEOTIDE SEQUENCE [LARGE SCALE GENOMIC DNA]</scope>
    <source>
        <strain evidence="5 6">RP-3-15</strain>
    </source>
</reference>
<evidence type="ECO:0000313" key="6">
    <source>
        <dbReference type="Proteomes" id="UP000307244"/>
    </source>
</evidence>
<gene>
    <name evidence="5" type="ORF">FA047_09440</name>
</gene>
<dbReference type="PANTHER" id="PTHR46796:SF13">
    <property type="entry name" value="HTH-TYPE TRANSCRIPTIONAL ACTIVATOR RHAS"/>
    <property type="match status" value="1"/>
</dbReference>
<evidence type="ECO:0000256" key="3">
    <source>
        <dbReference type="ARBA" id="ARBA00023163"/>
    </source>
</evidence>
<evidence type="ECO:0000256" key="2">
    <source>
        <dbReference type="ARBA" id="ARBA00023125"/>
    </source>
</evidence>
<sequence>MRNTFFVSCRKFLLMDQLVSVVEKKNPTSVLQPYISEYVFRAISVPDCQPLIKAMPFRVGASVDFFLGDPFDTVNCHTKALESFERCTIRGARTHKKYTITISGQFVSFSIRFKPTGLYRLLGMPANLFCNQTVNGELVHSFFKEVTQRLMGCINIYKCIQIVEPYLLGLLLKHTKIRASKQVDHMVTLISSAKAPANITTFLQQVCLSERQLERNFVKEIGTTPKLYSNMTRFENLLYDRMNFPDQSWTSLAYKFNYYDQMHLIRTFQSFLGVNPSDFACEDFAV</sequence>
<dbReference type="OrthoDB" id="323290at2"/>
<name>A0A4U1CKE1_9SPHI</name>
<evidence type="ECO:0000259" key="4">
    <source>
        <dbReference type="PROSITE" id="PS01124"/>
    </source>
</evidence>
<evidence type="ECO:0000256" key="1">
    <source>
        <dbReference type="ARBA" id="ARBA00023015"/>
    </source>
</evidence>
<keyword evidence="2" id="KW-0238">DNA-binding</keyword>
<proteinExistence type="predicted"/>
<feature type="domain" description="HTH araC/xylS-type" evidence="4">
    <location>
        <begin position="184"/>
        <end position="282"/>
    </location>
</feature>
<evidence type="ECO:0000313" key="5">
    <source>
        <dbReference type="EMBL" id="TKC07459.1"/>
    </source>
</evidence>
<comment type="caution">
    <text evidence="5">The sequence shown here is derived from an EMBL/GenBank/DDBJ whole genome shotgun (WGS) entry which is preliminary data.</text>
</comment>
<dbReference type="PANTHER" id="PTHR46796">
    <property type="entry name" value="HTH-TYPE TRANSCRIPTIONAL ACTIVATOR RHAS-RELATED"/>
    <property type="match status" value="1"/>
</dbReference>
<dbReference type="GO" id="GO:0003700">
    <property type="term" value="F:DNA-binding transcription factor activity"/>
    <property type="evidence" value="ECO:0007669"/>
    <property type="project" value="InterPro"/>
</dbReference>
<dbReference type="InterPro" id="IPR018060">
    <property type="entry name" value="HTH_AraC"/>
</dbReference>
<protein>
    <submittedName>
        <fullName evidence="5">AraC family transcriptional regulator</fullName>
    </submittedName>
</protein>
<dbReference type="InterPro" id="IPR050204">
    <property type="entry name" value="AraC_XylS_family_regulators"/>
</dbReference>
<dbReference type="GO" id="GO:0043565">
    <property type="term" value="F:sequence-specific DNA binding"/>
    <property type="evidence" value="ECO:0007669"/>
    <property type="project" value="InterPro"/>
</dbReference>